<proteinExistence type="inferred from homology"/>
<name>A0A6J1IIC2_CUCMA</name>
<accession>A0A6J1IIC2</accession>
<dbReference type="GO" id="GO:0003729">
    <property type="term" value="F:mRNA binding"/>
    <property type="evidence" value="ECO:0007669"/>
    <property type="project" value="TreeGrafter"/>
</dbReference>
<dbReference type="Pfam" id="PF12854">
    <property type="entry name" value="PPR_1"/>
    <property type="match status" value="3"/>
</dbReference>
<dbReference type="Proteomes" id="UP000504608">
    <property type="component" value="Unplaced"/>
</dbReference>
<feature type="region of interest" description="Disordered" evidence="4">
    <location>
        <begin position="173"/>
        <end position="201"/>
    </location>
</feature>
<organism evidence="5 6">
    <name type="scientific">Cucurbita maxima</name>
    <name type="common">Pumpkin</name>
    <name type="synonym">Winter squash</name>
    <dbReference type="NCBI Taxonomy" id="3661"/>
    <lineage>
        <taxon>Eukaryota</taxon>
        <taxon>Viridiplantae</taxon>
        <taxon>Streptophyta</taxon>
        <taxon>Embryophyta</taxon>
        <taxon>Tracheophyta</taxon>
        <taxon>Spermatophyta</taxon>
        <taxon>Magnoliopsida</taxon>
        <taxon>eudicotyledons</taxon>
        <taxon>Gunneridae</taxon>
        <taxon>Pentapetalae</taxon>
        <taxon>rosids</taxon>
        <taxon>fabids</taxon>
        <taxon>Cucurbitales</taxon>
        <taxon>Cucurbitaceae</taxon>
        <taxon>Cucurbiteae</taxon>
        <taxon>Cucurbita</taxon>
    </lineage>
</organism>
<dbReference type="KEGG" id="cmax:111477747"/>
<feature type="repeat" description="PPR" evidence="3">
    <location>
        <begin position="643"/>
        <end position="677"/>
    </location>
</feature>
<feature type="repeat" description="PPR" evidence="3">
    <location>
        <begin position="573"/>
        <end position="607"/>
    </location>
</feature>
<feature type="repeat" description="PPR" evidence="3">
    <location>
        <begin position="432"/>
        <end position="466"/>
    </location>
</feature>
<evidence type="ECO:0000313" key="6">
    <source>
        <dbReference type="RefSeq" id="XP_022977402.1"/>
    </source>
</evidence>
<evidence type="ECO:0000256" key="4">
    <source>
        <dbReference type="SAM" id="MobiDB-lite"/>
    </source>
</evidence>
<feature type="repeat" description="PPR" evidence="3">
    <location>
        <begin position="538"/>
        <end position="572"/>
    </location>
</feature>
<protein>
    <submittedName>
        <fullName evidence="6">Pentatricopeptide repeat-containing protein At3g04760, chloroplastic-like isoform X1</fullName>
    </submittedName>
</protein>
<feature type="repeat" description="PPR" evidence="3">
    <location>
        <begin position="713"/>
        <end position="747"/>
    </location>
</feature>
<comment type="similarity">
    <text evidence="1">Belongs to the PPR family. P subfamily.</text>
</comment>
<evidence type="ECO:0000256" key="3">
    <source>
        <dbReference type="PROSITE-ProRule" id="PRU00708"/>
    </source>
</evidence>
<dbReference type="InterPro" id="IPR002885">
    <property type="entry name" value="PPR_rpt"/>
</dbReference>
<dbReference type="InterPro" id="IPR011990">
    <property type="entry name" value="TPR-like_helical_dom_sf"/>
</dbReference>
<feature type="repeat" description="PPR" evidence="3">
    <location>
        <begin position="608"/>
        <end position="642"/>
    </location>
</feature>
<feature type="compositionally biased region" description="Polar residues" evidence="4">
    <location>
        <begin position="186"/>
        <end position="199"/>
    </location>
</feature>
<dbReference type="RefSeq" id="XP_022977402.1">
    <property type="nucleotide sequence ID" value="XM_023121634.1"/>
</dbReference>
<evidence type="ECO:0000313" key="5">
    <source>
        <dbReference type="Proteomes" id="UP000504608"/>
    </source>
</evidence>
<dbReference type="Pfam" id="PF13812">
    <property type="entry name" value="PPR_3"/>
    <property type="match status" value="1"/>
</dbReference>
<feature type="repeat" description="PPR" evidence="3">
    <location>
        <begin position="362"/>
        <end position="396"/>
    </location>
</feature>
<feature type="repeat" description="PPR" evidence="3">
    <location>
        <begin position="748"/>
        <end position="782"/>
    </location>
</feature>
<dbReference type="OrthoDB" id="185373at2759"/>
<keyword evidence="5" id="KW-1185">Reference proteome</keyword>
<evidence type="ECO:0000256" key="2">
    <source>
        <dbReference type="ARBA" id="ARBA00022737"/>
    </source>
</evidence>
<dbReference type="InterPro" id="IPR051240">
    <property type="entry name" value="Mito_RNA-Proc/Resp"/>
</dbReference>
<dbReference type="PROSITE" id="PS51375">
    <property type="entry name" value="PPR"/>
    <property type="match status" value="11"/>
</dbReference>
<dbReference type="Gene3D" id="1.25.40.10">
    <property type="entry name" value="Tetratricopeptide repeat domain"/>
    <property type="match status" value="7"/>
</dbReference>
<dbReference type="PANTHER" id="PTHR47933:SF11">
    <property type="entry name" value="PENTATRICOPEPTIDE REPEAT-CONTAINING PROTEIN 2"/>
    <property type="match status" value="1"/>
</dbReference>
<dbReference type="Pfam" id="PF01535">
    <property type="entry name" value="PPR"/>
    <property type="match status" value="3"/>
</dbReference>
<dbReference type="Pfam" id="PF13041">
    <property type="entry name" value="PPR_2"/>
    <property type="match status" value="3"/>
</dbReference>
<dbReference type="GeneID" id="111477747"/>
<feature type="repeat" description="PPR" evidence="3">
    <location>
        <begin position="503"/>
        <end position="537"/>
    </location>
</feature>
<dbReference type="NCBIfam" id="TIGR00756">
    <property type="entry name" value="PPR"/>
    <property type="match status" value="11"/>
</dbReference>
<feature type="repeat" description="PPR" evidence="3">
    <location>
        <begin position="678"/>
        <end position="712"/>
    </location>
</feature>
<evidence type="ECO:0000256" key="1">
    <source>
        <dbReference type="ARBA" id="ARBA00007626"/>
    </source>
</evidence>
<gene>
    <name evidence="6" type="primary">LOC111477747</name>
</gene>
<sequence>MLTELTDTTYQQVRAPNHLEGNTCLLLRRGNPVSPRSRRTSTERLKDWLFSIFEAAEKSVYRTNSVVASSSISSLIFLHCKDMLFIFNYYYRIGRRQIRVHELNYLNKFQKGGANFSFVVNGVVYKCFDRFTSQPIACSEVGAFFSSSSWRDSSFGCSLRTYCSDTYGRNNGLDDGNDELQKTDLENSGDSSFFGNPNENYKKDRHFQYGDDIEAEESNDEEDEGGDVDDAADLLWPNLSNKNHGQGNDFKRVEIGENVFRNPSVRDTCKLIQLSSSWNRKFEGELRHLVRSLTPVQVCAVLLSLEDERLSLRFFYWADRLWRYRHDSSVYLVMLEILSRTKLCQGAKRVLRLMTRRGIQLWPEAFGFVMVSYSRAGRLRDAMKVLTLMQRAGVEPNLSICNTAIHILVVGNELKKALRFAECMVLIGIAPNVVTYNCLIKGYCNTYQVDQAMEMIDQMPSKGCSPDKVSYYTVMGFLCRDKRVNEIRELMKKMQTDSNLLPDHVTYNSLIHMLSKHGHGDEALEILREAEALRFKVDKVEYSAIVHAYCREGKIKKAKELVGEMFSNGCAPDVVTYTSVLDGFCRIGKLDQAKKMMQQMYKHHCKPNAVTYTTLLNGLCRNGKSLEARKMMNMSDEEWWTPNAITYSVVVHGLRWEGKLNEACDLVREMIGKGFFPNPVEINLLVQSLCRDGKPHEANQLLKECMNKGCAVNVVNFTTVIHGYCQKDDLEAALSLLDDMYLCNKHPDTVTYTTLIDALGKTGRIEEATEFTMKMLRQGLVPSPVTYRSVIHQYCRKGQVEDLLKLLTKMLAKSRFQTAYNLVIEKLCKFGYLEEANSLLGEVLRTASRNDAKTCHVLMESYLSAGIPMSAYKVACRMFNRNLLPDLKLCEKVSKRLLMEGNLEEADRLILRFVERGCVSSQNQKHLQD</sequence>
<feature type="repeat" description="PPR" evidence="3">
    <location>
        <begin position="783"/>
        <end position="813"/>
    </location>
</feature>
<dbReference type="AlphaFoldDB" id="A0A6J1IIC2"/>
<reference evidence="6" key="1">
    <citation type="submission" date="2025-08" db="UniProtKB">
        <authorList>
            <consortium name="RefSeq"/>
        </authorList>
    </citation>
    <scope>IDENTIFICATION</scope>
    <source>
        <tissue evidence="6">Young leaves</tissue>
    </source>
</reference>
<keyword evidence="2" id="KW-0677">Repeat</keyword>
<dbReference type="PANTHER" id="PTHR47933">
    <property type="entry name" value="PENTATRICOPEPTIDE REPEAT-CONTAINING PROTEIN 1, MITOCHONDRIAL"/>
    <property type="match status" value="1"/>
</dbReference>